<protein>
    <submittedName>
        <fullName evidence="1">UDP-glycosyltransferase superfamily protein, putative</fullName>
    </submittedName>
</protein>
<reference evidence="1 3" key="2">
    <citation type="journal article" date="2014" name="BMC Genomics">
        <title>An improved genome release (version Mt4.0) for the model legume Medicago truncatula.</title>
        <authorList>
            <person name="Tang H."/>
            <person name="Krishnakumar V."/>
            <person name="Bidwell S."/>
            <person name="Rosen B."/>
            <person name="Chan A."/>
            <person name="Zhou S."/>
            <person name="Gentzbittel L."/>
            <person name="Childs K.L."/>
            <person name="Yandell M."/>
            <person name="Gundlach H."/>
            <person name="Mayer K.F."/>
            <person name="Schwartz D.C."/>
            <person name="Town C.D."/>
        </authorList>
    </citation>
    <scope>GENOME REANNOTATION</scope>
    <source>
        <strain evidence="1">A17</strain>
        <strain evidence="2 3">cv. Jemalong A17</strain>
    </source>
</reference>
<gene>
    <name evidence="1" type="ordered locus">MTR_7g007870</name>
</gene>
<name>A0A072TVP9_MEDTR</name>
<dbReference type="HOGENOM" id="CLU_2779719_0_0_1"/>
<dbReference type="Proteomes" id="UP000002051">
    <property type="component" value="Unassembled WGS sequence"/>
</dbReference>
<dbReference type="EnsemblPlants" id="KEH21584">
    <property type="protein sequence ID" value="KEH21584"/>
    <property type="gene ID" value="MTR_7g007870"/>
</dbReference>
<dbReference type="AlphaFoldDB" id="A0A072TVP9"/>
<accession>A0A072TVP9</accession>
<evidence type="ECO:0000313" key="2">
    <source>
        <dbReference type="EnsemblPlants" id="KEH21584"/>
    </source>
</evidence>
<sequence>MVRLKCPLIMLLLQNEQGLIARVLEEKIVGVKVTKNEYDEKFSMESLDKALRSVMQKQKERFTEVKQKR</sequence>
<dbReference type="EMBL" id="CM001223">
    <property type="protein sequence ID" value="KEH21584.1"/>
    <property type="molecule type" value="Genomic_DNA"/>
</dbReference>
<reference evidence="2" key="3">
    <citation type="submission" date="2015-04" db="UniProtKB">
        <authorList>
            <consortium name="EnsemblPlants"/>
        </authorList>
    </citation>
    <scope>IDENTIFICATION</scope>
    <source>
        <strain evidence="2">cv. Jemalong A17</strain>
    </source>
</reference>
<evidence type="ECO:0000313" key="3">
    <source>
        <dbReference type="Proteomes" id="UP000002051"/>
    </source>
</evidence>
<evidence type="ECO:0000313" key="1">
    <source>
        <dbReference type="EMBL" id="KEH21584.1"/>
    </source>
</evidence>
<proteinExistence type="predicted"/>
<dbReference type="Gene3D" id="3.40.50.2000">
    <property type="entry name" value="Glycogen Phosphorylase B"/>
    <property type="match status" value="1"/>
</dbReference>
<keyword evidence="3" id="KW-1185">Reference proteome</keyword>
<reference evidence="1 3" key="1">
    <citation type="journal article" date="2011" name="Nature">
        <title>The Medicago genome provides insight into the evolution of rhizobial symbioses.</title>
        <authorList>
            <person name="Young N.D."/>
            <person name="Debelle F."/>
            <person name="Oldroyd G.E."/>
            <person name="Geurts R."/>
            <person name="Cannon S.B."/>
            <person name="Udvardi M.K."/>
            <person name="Benedito V.A."/>
            <person name="Mayer K.F."/>
            <person name="Gouzy J."/>
            <person name="Schoof H."/>
            <person name="Van de Peer Y."/>
            <person name="Proost S."/>
            <person name="Cook D.R."/>
            <person name="Meyers B.C."/>
            <person name="Spannagl M."/>
            <person name="Cheung F."/>
            <person name="De Mita S."/>
            <person name="Krishnakumar V."/>
            <person name="Gundlach H."/>
            <person name="Zhou S."/>
            <person name="Mudge J."/>
            <person name="Bharti A.K."/>
            <person name="Murray J.D."/>
            <person name="Naoumkina M.A."/>
            <person name="Rosen B."/>
            <person name="Silverstein K.A."/>
            <person name="Tang H."/>
            <person name="Rombauts S."/>
            <person name="Zhao P.X."/>
            <person name="Zhou P."/>
            <person name="Barbe V."/>
            <person name="Bardou P."/>
            <person name="Bechner M."/>
            <person name="Bellec A."/>
            <person name="Berger A."/>
            <person name="Berges H."/>
            <person name="Bidwell S."/>
            <person name="Bisseling T."/>
            <person name="Choisne N."/>
            <person name="Couloux A."/>
            <person name="Denny R."/>
            <person name="Deshpande S."/>
            <person name="Dai X."/>
            <person name="Doyle J.J."/>
            <person name="Dudez A.M."/>
            <person name="Farmer A.D."/>
            <person name="Fouteau S."/>
            <person name="Franken C."/>
            <person name="Gibelin C."/>
            <person name="Gish J."/>
            <person name="Goldstein S."/>
            <person name="Gonzalez A.J."/>
            <person name="Green P.J."/>
            <person name="Hallab A."/>
            <person name="Hartog M."/>
            <person name="Hua A."/>
            <person name="Humphray S.J."/>
            <person name="Jeong D.H."/>
            <person name="Jing Y."/>
            <person name="Jocker A."/>
            <person name="Kenton S.M."/>
            <person name="Kim D.J."/>
            <person name="Klee K."/>
            <person name="Lai H."/>
            <person name="Lang C."/>
            <person name="Lin S."/>
            <person name="Macmil S.L."/>
            <person name="Magdelenat G."/>
            <person name="Matthews L."/>
            <person name="McCorrison J."/>
            <person name="Monaghan E.L."/>
            <person name="Mun J.H."/>
            <person name="Najar F.Z."/>
            <person name="Nicholson C."/>
            <person name="Noirot C."/>
            <person name="O'Bleness M."/>
            <person name="Paule C.R."/>
            <person name="Poulain J."/>
            <person name="Prion F."/>
            <person name="Qin B."/>
            <person name="Qu C."/>
            <person name="Retzel E.F."/>
            <person name="Riddle C."/>
            <person name="Sallet E."/>
            <person name="Samain S."/>
            <person name="Samson N."/>
            <person name="Sanders I."/>
            <person name="Saurat O."/>
            <person name="Scarpelli C."/>
            <person name="Schiex T."/>
            <person name="Segurens B."/>
            <person name="Severin A.J."/>
            <person name="Sherrier D.J."/>
            <person name="Shi R."/>
            <person name="Sims S."/>
            <person name="Singer S.R."/>
            <person name="Sinharoy S."/>
            <person name="Sterck L."/>
            <person name="Viollet A."/>
            <person name="Wang B.B."/>
            <person name="Wang K."/>
            <person name="Wang M."/>
            <person name="Wang X."/>
            <person name="Warfsmann J."/>
            <person name="Weissenbach J."/>
            <person name="White D.D."/>
            <person name="White J.D."/>
            <person name="Wiley G.B."/>
            <person name="Wincker P."/>
            <person name="Xing Y."/>
            <person name="Yang L."/>
            <person name="Yao Z."/>
            <person name="Ying F."/>
            <person name="Zhai J."/>
            <person name="Zhou L."/>
            <person name="Zuber A."/>
            <person name="Denarie J."/>
            <person name="Dixon R.A."/>
            <person name="May G.D."/>
            <person name="Schwartz D.C."/>
            <person name="Rogers J."/>
            <person name="Quetier F."/>
            <person name="Town C.D."/>
            <person name="Roe B.A."/>
        </authorList>
    </citation>
    <scope>NUCLEOTIDE SEQUENCE [LARGE SCALE GENOMIC DNA]</scope>
    <source>
        <strain evidence="1">A17</strain>
        <strain evidence="2 3">cv. Jemalong A17</strain>
    </source>
</reference>
<organism evidence="1 3">
    <name type="scientific">Medicago truncatula</name>
    <name type="common">Barrel medic</name>
    <name type="synonym">Medicago tribuloides</name>
    <dbReference type="NCBI Taxonomy" id="3880"/>
    <lineage>
        <taxon>Eukaryota</taxon>
        <taxon>Viridiplantae</taxon>
        <taxon>Streptophyta</taxon>
        <taxon>Embryophyta</taxon>
        <taxon>Tracheophyta</taxon>
        <taxon>Spermatophyta</taxon>
        <taxon>Magnoliopsida</taxon>
        <taxon>eudicotyledons</taxon>
        <taxon>Gunneridae</taxon>
        <taxon>Pentapetalae</taxon>
        <taxon>rosids</taxon>
        <taxon>fabids</taxon>
        <taxon>Fabales</taxon>
        <taxon>Fabaceae</taxon>
        <taxon>Papilionoideae</taxon>
        <taxon>50 kb inversion clade</taxon>
        <taxon>NPAAA clade</taxon>
        <taxon>Hologalegina</taxon>
        <taxon>IRL clade</taxon>
        <taxon>Trifolieae</taxon>
        <taxon>Medicago</taxon>
    </lineage>
</organism>